<dbReference type="PANTHER" id="PTHR12215">
    <property type="entry name" value="PHOSPHOPANTETHEINE TRANSFERASE"/>
    <property type="match status" value="1"/>
</dbReference>
<dbReference type="InterPro" id="IPR037143">
    <property type="entry name" value="4-PPantetheinyl_Trfase_dom_sf"/>
</dbReference>
<dbReference type="KEGG" id="bbae:FRD01_08680"/>
<evidence type="ECO:0000256" key="2">
    <source>
        <dbReference type="ARBA" id="ARBA00022679"/>
    </source>
</evidence>
<evidence type="ECO:0000313" key="5">
    <source>
        <dbReference type="Proteomes" id="UP000321595"/>
    </source>
</evidence>
<dbReference type="InterPro" id="IPR050559">
    <property type="entry name" value="P-Pant_transferase_sf"/>
</dbReference>
<name>A0A5B8XN92_9DELT</name>
<keyword evidence="2 4" id="KW-0808">Transferase</keyword>
<dbReference type="OrthoDB" id="9808281at2"/>
<keyword evidence="5" id="KW-1185">Reference proteome</keyword>
<dbReference type="GO" id="GO:0008897">
    <property type="term" value="F:holo-[acyl-carrier-protein] synthase activity"/>
    <property type="evidence" value="ECO:0007669"/>
    <property type="project" value="InterPro"/>
</dbReference>
<reference evidence="4 5" key="1">
    <citation type="submission" date="2019-08" db="EMBL/GenBank/DDBJ databases">
        <authorList>
            <person name="Liang Q."/>
        </authorList>
    </citation>
    <scope>NUCLEOTIDE SEQUENCE [LARGE SCALE GENOMIC DNA]</scope>
    <source>
        <strain evidence="4 5">V1718</strain>
    </source>
</reference>
<evidence type="ECO:0000259" key="3">
    <source>
        <dbReference type="Pfam" id="PF01648"/>
    </source>
</evidence>
<dbReference type="GO" id="GO:0005829">
    <property type="term" value="C:cytosol"/>
    <property type="evidence" value="ECO:0007669"/>
    <property type="project" value="TreeGrafter"/>
</dbReference>
<feature type="domain" description="4'-phosphopantetheinyl transferase" evidence="3">
    <location>
        <begin position="100"/>
        <end position="177"/>
    </location>
</feature>
<protein>
    <submittedName>
        <fullName evidence="4">4'-phosphopantetheinyl transferase superfamily protein</fullName>
    </submittedName>
</protein>
<dbReference type="InterPro" id="IPR008278">
    <property type="entry name" value="4-PPantetheinyl_Trfase_dom"/>
</dbReference>
<proteinExistence type="inferred from homology"/>
<dbReference type="PANTHER" id="PTHR12215:SF10">
    <property type="entry name" value="L-AMINOADIPATE-SEMIALDEHYDE DEHYDROGENASE-PHOSPHOPANTETHEINYL TRANSFERASE"/>
    <property type="match status" value="1"/>
</dbReference>
<evidence type="ECO:0000256" key="1">
    <source>
        <dbReference type="ARBA" id="ARBA00010990"/>
    </source>
</evidence>
<gene>
    <name evidence="4" type="ORF">FRD01_08680</name>
</gene>
<evidence type="ECO:0000313" key="4">
    <source>
        <dbReference type="EMBL" id="QED27312.1"/>
    </source>
</evidence>
<dbReference type="AlphaFoldDB" id="A0A5B8XN92"/>
<comment type="similarity">
    <text evidence="1">Belongs to the P-Pant transferase superfamily. Gsp/Sfp/HetI/AcpT family.</text>
</comment>
<dbReference type="GO" id="GO:0019878">
    <property type="term" value="P:lysine biosynthetic process via aminoadipic acid"/>
    <property type="evidence" value="ECO:0007669"/>
    <property type="project" value="TreeGrafter"/>
</dbReference>
<dbReference type="EMBL" id="CP042467">
    <property type="protein sequence ID" value="QED27312.1"/>
    <property type="molecule type" value="Genomic_DNA"/>
</dbReference>
<dbReference type="Pfam" id="PF01648">
    <property type="entry name" value="ACPS"/>
    <property type="match status" value="1"/>
</dbReference>
<organism evidence="4 5">
    <name type="scientific">Microvenator marinus</name>
    <dbReference type="NCBI Taxonomy" id="2600177"/>
    <lineage>
        <taxon>Bacteria</taxon>
        <taxon>Deltaproteobacteria</taxon>
        <taxon>Bradymonadales</taxon>
        <taxon>Microvenatoraceae</taxon>
        <taxon>Microvenator</taxon>
    </lineage>
</organism>
<dbReference type="RefSeq" id="WP_146958997.1">
    <property type="nucleotide sequence ID" value="NZ_CP042467.1"/>
</dbReference>
<accession>A0A5B8XN92</accession>
<sequence length="230" mass="26381">MKTIELLISFETEIARIADSFSKDDLNTADSTRLARIKHPGARQQFMVGRALILEACQRSGADFRLLDTEGEFPTHPDLSFNLSHVERCIVLAWTTDSELGVDVEDFMRRSDRELLMRRQYNAPENEWISKSTSELEHRQRFFTLWTIKEAILKAERCGLRIDTKTIRVDMDAGTIGSPFESKWVIDYTTLREFPIALANVPPGEHISAFVGEPGNWAPQVVDWRRLTPI</sequence>
<dbReference type="GO" id="GO:0000287">
    <property type="term" value="F:magnesium ion binding"/>
    <property type="evidence" value="ECO:0007669"/>
    <property type="project" value="InterPro"/>
</dbReference>
<dbReference type="Gene3D" id="3.90.470.20">
    <property type="entry name" value="4'-phosphopantetheinyl transferase domain"/>
    <property type="match status" value="1"/>
</dbReference>
<dbReference type="Proteomes" id="UP000321595">
    <property type="component" value="Chromosome"/>
</dbReference>
<dbReference type="SUPFAM" id="SSF56214">
    <property type="entry name" value="4'-phosphopantetheinyl transferase"/>
    <property type="match status" value="2"/>
</dbReference>